<accession>A0AA86TJE6</accession>
<proteinExistence type="predicted"/>
<feature type="transmembrane region" description="Helical" evidence="1">
    <location>
        <begin position="6"/>
        <end position="29"/>
    </location>
</feature>
<keyword evidence="1" id="KW-1133">Transmembrane helix</keyword>
<name>A0AA86TJE6_9EUKA</name>
<dbReference type="Proteomes" id="UP001642409">
    <property type="component" value="Unassembled WGS sequence"/>
</dbReference>
<sequence length="114" mass="13583">MGGGKLYIIFLFFWQFYLYLLHFIKAYIFSNEPKILNNKLKLDRSLVVYGQSGAVYFIYEQLQYLEQFSVRYVFNFKPLKILDGLNILSSQDNQNIGNEYILQYIDRDAAETEH</sequence>
<dbReference type="EMBL" id="CATOUU010000134">
    <property type="protein sequence ID" value="CAI9917577.1"/>
    <property type="molecule type" value="Genomic_DNA"/>
</dbReference>
<organism evidence="2">
    <name type="scientific">Hexamita inflata</name>
    <dbReference type="NCBI Taxonomy" id="28002"/>
    <lineage>
        <taxon>Eukaryota</taxon>
        <taxon>Metamonada</taxon>
        <taxon>Diplomonadida</taxon>
        <taxon>Hexamitidae</taxon>
        <taxon>Hexamitinae</taxon>
        <taxon>Hexamita</taxon>
    </lineage>
</organism>
<evidence type="ECO:0000313" key="2">
    <source>
        <dbReference type="EMBL" id="CAI9917577.1"/>
    </source>
</evidence>
<dbReference type="EMBL" id="CAXDID020000290">
    <property type="protein sequence ID" value="CAL6071369.1"/>
    <property type="molecule type" value="Genomic_DNA"/>
</dbReference>
<dbReference type="AlphaFoldDB" id="A0AA86TJE6"/>
<keyword evidence="1" id="KW-0812">Transmembrane</keyword>
<reference evidence="2" key="1">
    <citation type="submission" date="2023-06" db="EMBL/GenBank/DDBJ databases">
        <authorList>
            <person name="Kurt Z."/>
        </authorList>
    </citation>
    <scope>NUCLEOTIDE SEQUENCE</scope>
</reference>
<evidence type="ECO:0000256" key="1">
    <source>
        <dbReference type="SAM" id="Phobius"/>
    </source>
</evidence>
<evidence type="ECO:0000313" key="4">
    <source>
        <dbReference type="Proteomes" id="UP001642409"/>
    </source>
</evidence>
<protein>
    <submittedName>
        <fullName evidence="3">Hypothetical_protein</fullName>
    </submittedName>
</protein>
<evidence type="ECO:0000313" key="3">
    <source>
        <dbReference type="EMBL" id="CAL6071369.1"/>
    </source>
</evidence>
<keyword evidence="1" id="KW-0472">Membrane</keyword>
<gene>
    <name evidence="2" type="ORF">HINF_LOCUS5222</name>
    <name evidence="3" type="ORF">HINF_LOCUS55111</name>
</gene>
<keyword evidence="4" id="KW-1185">Reference proteome</keyword>
<reference evidence="3 4" key="2">
    <citation type="submission" date="2024-07" db="EMBL/GenBank/DDBJ databases">
        <authorList>
            <person name="Akdeniz Z."/>
        </authorList>
    </citation>
    <scope>NUCLEOTIDE SEQUENCE [LARGE SCALE GENOMIC DNA]</scope>
</reference>
<comment type="caution">
    <text evidence="2">The sequence shown here is derived from an EMBL/GenBank/DDBJ whole genome shotgun (WGS) entry which is preliminary data.</text>
</comment>